<evidence type="ECO:0000256" key="5">
    <source>
        <dbReference type="ARBA" id="ARBA00022825"/>
    </source>
</evidence>
<dbReference type="InterPro" id="IPR027478">
    <property type="entry name" value="LdcA_N"/>
</dbReference>
<dbReference type="InterPro" id="IPR040921">
    <property type="entry name" value="Peptidase_S66C"/>
</dbReference>
<dbReference type="PIRSF" id="PIRSF028757">
    <property type="entry name" value="LD-carboxypeptidase"/>
    <property type="match status" value="1"/>
</dbReference>
<reference evidence="8 9" key="1">
    <citation type="journal article" date="2015" name="Antonie Van Leeuwenhoek">
        <title>Prauserella endophytica sp. nov., an endophytic actinobacterium isolated from Tamarix taklamakanensis.</title>
        <authorList>
            <person name="Liu J.M."/>
            <person name="Habden X."/>
            <person name="Guo L."/>
            <person name="Tuo L."/>
            <person name="Jiang Z.K."/>
            <person name="Liu S.W."/>
            <person name="Liu X.F."/>
            <person name="Chen L."/>
            <person name="Li R.F."/>
            <person name="Zhang Y.Q."/>
            <person name="Sun C.H."/>
        </authorList>
    </citation>
    <scope>NUCLEOTIDE SEQUENCE [LARGE SCALE GENOMIC DNA]</scope>
    <source>
        <strain evidence="8 9">CGMCC 4.7182</strain>
    </source>
</reference>
<name>A0ABY2RW60_9PSEU</name>
<dbReference type="RefSeq" id="WP_137096835.1">
    <property type="nucleotide sequence ID" value="NZ_SWMS01000027.1"/>
</dbReference>
<feature type="domain" description="LD-carboxypeptidase C-terminal" evidence="7">
    <location>
        <begin position="189"/>
        <end position="299"/>
    </location>
</feature>
<evidence type="ECO:0000313" key="9">
    <source>
        <dbReference type="Proteomes" id="UP000309992"/>
    </source>
</evidence>
<keyword evidence="9" id="KW-1185">Reference proteome</keyword>
<evidence type="ECO:0000259" key="6">
    <source>
        <dbReference type="Pfam" id="PF02016"/>
    </source>
</evidence>
<dbReference type="CDD" id="cd07025">
    <property type="entry name" value="Peptidase_S66"/>
    <property type="match status" value="1"/>
</dbReference>
<keyword evidence="2" id="KW-0121">Carboxypeptidase</keyword>
<dbReference type="Pfam" id="PF17676">
    <property type="entry name" value="Peptidase_S66C"/>
    <property type="match status" value="1"/>
</dbReference>
<evidence type="ECO:0000313" key="8">
    <source>
        <dbReference type="EMBL" id="TKG62347.1"/>
    </source>
</evidence>
<evidence type="ECO:0000259" key="7">
    <source>
        <dbReference type="Pfam" id="PF17676"/>
    </source>
</evidence>
<dbReference type="Proteomes" id="UP000309992">
    <property type="component" value="Unassembled WGS sequence"/>
</dbReference>
<evidence type="ECO:0000256" key="4">
    <source>
        <dbReference type="ARBA" id="ARBA00022801"/>
    </source>
</evidence>
<accession>A0ABY2RW60</accession>
<dbReference type="SUPFAM" id="SSF141986">
    <property type="entry name" value="LD-carboxypeptidase A C-terminal domain-like"/>
    <property type="match status" value="1"/>
</dbReference>
<sequence>MEKRAMQFVRPKPIAPGAAVGVLSVSAPEPAADPAFFERGIAALKARGYDVVLAPHTTEQHGYVTAGAAALAADLHGLFEDDRVAAVICAGGGVNANRLLHHLSWDTISAHPKSLVGVSNPTVLLNAVTAQTGVITYHGPSVVWDFGAEGDMPDLTTNHFFGLLESTEPAYEVPVKPDWRWLREGELHGRVIAGNLASLQGLIGTPYEPDWDNAVLMWEDVAKPVNRLDMMLTHFRDAGVFDRINGMVVGKLVSCEPSNGVTYDAMLLDLLKHDEFPILTEVPFGHTPEKLTLPIGATLQASSSSGVLRFEFPS</sequence>
<feature type="domain" description="LD-carboxypeptidase N-terminal" evidence="6">
    <location>
        <begin position="20"/>
        <end position="139"/>
    </location>
</feature>
<evidence type="ECO:0000256" key="1">
    <source>
        <dbReference type="ARBA" id="ARBA00010233"/>
    </source>
</evidence>
<gene>
    <name evidence="8" type="ORF">FCN18_32030</name>
</gene>
<dbReference type="Pfam" id="PF02016">
    <property type="entry name" value="Peptidase_S66"/>
    <property type="match status" value="1"/>
</dbReference>
<evidence type="ECO:0000256" key="3">
    <source>
        <dbReference type="ARBA" id="ARBA00022670"/>
    </source>
</evidence>
<dbReference type="InterPro" id="IPR040449">
    <property type="entry name" value="Peptidase_S66_N"/>
</dbReference>
<keyword evidence="5" id="KW-0720">Serine protease</keyword>
<dbReference type="SUPFAM" id="SSF52317">
    <property type="entry name" value="Class I glutamine amidotransferase-like"/>
    <property type="match status" value="1"/>
</dbReference>
<dbReference type="InterPro" id="IPR029062">
    <property type="entry name" value="Class_I_gatase-like"/>
</dbReference>
<dbReference type="PANTHER" id="PTHR30237:SF2">
    <property type="entry name" value="MUREIN TETRAPEPTIDE CARBOXYPEPTIDASE"/>
    <property type="match status" value="1"/>
</dbReference>
<dbReference type="InterPro" id="IPR027461">
    <property type="entry name" value="Carboxypeptidase_A_C_sf"/>
</dbReference>
<comment type="similarity">
    <text evidence="1">Belongs to the peptidase S66 family.</text>
</comment>
<keyword evidence="4" id="KW-0378">Hydrolase</keyword>
<protein>
    <submittedName>
        <fullName evidence="8">LD-carboxypeptidase</fullName>
    </submittedName>
</protein>
<dbReference type="Gene3D" id="3.40.50.10740">
    <property type="entry name" value="Class I glutamine amidotransferase-like"/>
    <property type="match status" value="1"/>
</dbReference>
<keyword evidence="3" id="KW-0645">Protease</keyword>
<dbReference type="InterPro" id="IPR003507">
    <property type="entry name" value="S66_fam"/>
</dbReference>
<dbReference type="PANTHER" id="PTHR30237">
    <property type="entry name" value="MURAMOYLTETRAPEPTIDE CARBOXYPEPTIDASE"/>
    <property type="match status" value="1"/>
</dbReference>
<evidence type="ECO:0000256" key="2">
    <source>
        <dbReference type="ARBA" id="ARBA00022645"/>
    </source>
</evidence>
<comment type="caution">
    <text evidence="8">The sequence shown here is derived from an EMBL/GenBank/DDBJ whole genome shotgun (WGS) entry which is preliminary data.</text>
</comment>
<dbReference type="Gene3D" id="3.50.30.60">
    <property type="entry name" value="LD-carboxypeptidase A C-terminal domain-like"/>
    <property type="match status" value="1"/>
</dbReference>
<organism evidence="8 9">
    <name type="scientific">Prauserella endophytica</name>
    <dbReference type="NCBI Taxonomy" id="1592324"/>
    <lineage>
        <taxon>Bacteria</taxon>
        <taxon>Bacillati</taxon>
        <taxon>Actinomycetota</taxon>
        <taxon>Actinomycetes</taxon>
        <taxon>Pseudonocardiales</taxon>
        <taxon>Pseudonocardiaceae</taxon>
        <taxon>Prauserella</taxon>
        <taxon>Prauserella coralliicola group</taxon>
    </lineage>
</organism>
<proteinExistence type="inferred from homology"/>
<dbReference type="EMBL" id="SWMS01000027">
    <property type="protein sequence ID" value="TKG62347.1"/>
    <property type="molecule type" value="Genomic_DNA"/>
</dbReference>